<organism evidence="1 2">
    <name type="scientific">Salinibacter ruber</name>
    <dbReference type="NCBI Taxonomy" id="146919"/>
    <lineage>
        <taxon>Bacteria</taxon>
        <taxon>Pseudomonadati</taxon>
        <taxon>Rhodothermota</taxon>
        <taxon>Rhodothermia</taxon>
        <taxon>Rhodothermales</taxon>
        <taxon>Salinibacteraceae</taxon>
        <taxon>Salinibacter</taxon>
    </lineage>
</organism>
<protein>
    <submittedName>
        <fullName evidence="1">Uncharacterized protein</fullName>
    </submittedName>
</protein>
<name>A0A9X2Q701_9BACT</name>
<evidence type="ECO:0000313" key="2">
    <source>
        <dbReference type="Proteomes" id="UP001155057"/>
    </source>
</evidence>
<gene>
    <name evidence="1" type="ORF">GGP61_001364</name>
</gene>
<dbReference type="RefSeq" id="WP_259123586.1">
    <property type="nucleotide sequence ID" value="NZ_JANTZO010000005.1"/>
</dbReference>
<proteinExistence type="predicted"/>
<evidence type="ECO:0000313" key="1">
    <source>
        <dbReference type="EMBL" id="MCS3709760.1"/>
    </source>
</evidence>
<dbReference type="AlphaFoldDB" id="A0A9X2Q701"/>
<dbReference type="Proteomes" id="UP001155057">
    <property type="component" value="Unassembled WGS sequence"/>
</dbReference>
<reference evidence="1" key="1">
    <citation type="submission" date="2022-08" db="EMBL/GenBank/DDBJ databases">
        <title>Genomic Encyclopedia of Type Strains, Phase V (KMG-V): Genome sequencing to study the core and pangenomes of soil and plant-associated prokaryotes.</title>
        <authorList>
            <person name="Whitman W."/>
        </authorList>
    </citation>
    <scope>NUCLEOTIDE SEQUENCE</scope>
    <source>
        <strain evidence="1">SP3049</strain>
    </source>
</reference>
<comment type="caution">
    <text evidence="1">The sequence shown here is derived from an EMBL/GenBank/DDBJ whole genome shotgun (WGS) entry which is preliminary data.</text>
</comment>
<sequence>MIALHPEDKSRIRGTVDQVPATGYVNAGQFPRRAEDGSLNLRGALAGESEVHWDGQRTVTDDGERLLISEKGNRCRESEVILVPDAYDVRVERDGAPVARRRVPSIDGGSPLRPREALQWALSRGGWTLPESDGQATALPDKTEGLTFKVIERDESGDKMALKRLGCDLDVE</sequence>
<dbReference type="EMBL" id="JANUAE010000004">
    <property type="protein sequence ID" value="MCS3709760.1"/>
    <property type="molecule type" value="Genomic_DNA"/>
</dbReference>
<accession>A0A9X2Q701</accession>